<dbReference type="KEGG" id="dvn:HQ394_00985"/>
<dbReference type="RefSeq" id="WP_190261642.1">
    <property type="nucleotide sequence ID" value="NZ_CP053923.1"/>
</dbReference>
<feature type="transmembrane region" description="Helical" evidence="8">
    <location>
        <begin position="203"/>
        <end position="225"/>
    </location>
</feature>
<dbReference type="AlphaFoldDB" id="A0A7H1MXL3"/>
<evidence type="ECO:0000256" key="4">
    <source>
        <dbReference type="ARBA" id="ARBA00022519"/>
    </source>
</evidence>
<keyword evidence="4" id="KW-0997">Cell inner membrane</keyword>
<feature type="transmembrane region" description="Helical" evidence="8">
    <location>
        <begin position="330"/>
        <end position="351"/>
    </location>
</feature>
<dbReference type="Gene3D" id="1.20.1250.20">
    <property type="entry name" value="MFS general substrate transporter like domains"/>
    <property type="match status" value="2"/>
</dbReference>
<feature type="transmembrane region" description="Helical" evidence="8">
    <location>
        <begin position="97"/>
        <end position="117"/>
    </location>
</feature>
<dbReference type="PRINTS" id="PR00174">
    <property type="entry name" value="LACYSMPORT"/>
</dbReference>
<dbReference type="InterPro" id="IPR036259">
    <property type="entry name" value="MFS_trans_sf"/>
</dbReference>
<dbReference type="PIRSF" id="PIRSF004925">
    <property type="entry name" value="HcaT"/>
    <property type="match status" value="1"/>
</dbReference>
<comment type="subcellular location">
    <subcellularLocation>
        <location evidence="1">Cell inner membrane</location>
        <topology evidence="1">Multi-pass membrane protein</topology>
    </subcellularLocation>
</comment>
<feature type="transmembrane region" description="Helical" evidence="8">
    <location>
        <begin position="269"/>
        <end position="286"/>
    </location>
</feature>
<dbReference type="InterPro" id="IPR024989">
    <property type="entry name" value="MFS_assoc_dom"/>
</dbReference>
<proteinExistence type="predicted"/>
<dbReference type="PANTHER" id="PTHR23522">
    <property type="entry name" value="BLL5896 PROTEIN"/>
    <property type="match status" value="1"/>
</dbReference>
<feature type="transmembrane region" description="Helical" evidence="8">
    <location>
        <begin position="357"/>
        <end position="377"/>
    </location>
</feature>
<dbReference type="InterPro" id="IPR000576">
    <property type="entry name" value="LacY/RafB_perm_fam"/>
</dbReference>
<dbReference type="SUPFAM" id="SSF103473">
    <property type="entry name" value="MFS general substrate transporter"/>
    <property type="match status" value="1"/>
</dbReference>
<feature type="transmembrane region" description="Helical" evidence="8">
    <location>
        <begin position="292"/>
        <end position="310"/>
    </location>
</feature>
<dbReference type="GO" id="GO:0030395">
    <property type="term" value="F:lactose binding"/>
    <property type="evidence" value="ECO:0007669"/>
    <property type="project" value="TreeGrafter"/>
</dbReference>
<gene>
    <name evidence="10" type="ORF">HQ394_00985</name>
</gene>
<keyword evidence="6 8" id="KW-1133">Transmembrane helix</keyword>
<reference evidence="10 11" key="1">
    <citation type="submission" date="2020-05" db="EMBL/GenBank/DDBJ databases">
        <title>Complete closed genome sequence of Defluviicoccus vanus.</title>
        <authorList>
            <person name="Bessarab I."/>
            <person name="Arumugam K."/>
            <person name="Maszenan A.M."/>
            <person name="Seviour R.J."/>
            <person name="Williams R.B."/>
        </authorList>
    </citation>
    <scope>NUCLEOTIDE SEQUENCE [LARGE SCALE GENOMIC DNA]</scope>
    <source>
        <strain evidence="10 11">Ben 114</strain>
    </source>
</reference>
<dbReference type="GO" id="GO:0005886">
    <property type="term" value="C:plasma membrane"/>
    <property type="evidence" value="ECO:0007669"/>
    <property type="project" value="UniProtKB-SubCell"/>
</dbReference>
<protein>
    <submittedName>
        <fullName evidence="10">MFS transporter</fullName>
    </submittedName>
</protein>
<feature type="transmembrane region" description="Helical" evidence="8">
    <location>
        <begin position="137"/>
        <end position="155"/>
    </location>
</feature>
<evidence type="ECO:0000313" key="10">
    <source>
        <dbReference type="EMBL" id="QNT68199.1"/>
    </source>
</evidence>
<keyword evidence="2" id="KW-0813">Transport</keyword>
<evidence type="ECO:0000256" key="1">
    <source>
        <dbReference type="ARBA" id="ARBA00004429"/>
    </source>
</evidence>
<evidence type="ECO:0000256" key="2">
    <source>
        <dbReference type="ARBA" id="ARBA00022448"/>
    </source>
</evidence>
<evidence type="ECO:0000313" key="11">
    <source>
        <dbReference type="Proteomes" id="UP000516369"/>
    </source>
</evidence>
<keyword evidence="3" id="KW-1003">Cell membrane</keyword>
<feature type="transmembrane region" description="Helical" evidence="8">
    <location>
        <begin position="237"/>
        <end position="262"/>
    </location>
</feature>
<evidence type="ECO:0000256" key="8">
    <source>
        <dbReference type="SAM" id="Phobius"/>
    </source>
</evidence>
<dbReference type="Proteomes" id="UP000516369">
    <property type="component" value="Chromosome"/>
</dbReference>
<organism evidence="10 11">
    <name type="scientific">Defluviicoccus vanus</name>
    <dbReference type="NCBI Taxonomy" id="111831"/>
    <lineage>
        <taxon>Bacteria</taxon>
        <taxon>Pseudomonadati</taxon>
        <taxon>Pseudomonadota</taxon>
        <taxon>Alphaproteobacteria</taxon>
        <taxon>Rhodospirillales</taxon>
        <taxon>Rhodospirillaceae</taxon>
        <taxon>Defluviicoccus</taxon>
    </lineage>
</organism>
<evidence type="ECO:0000256" key="5">
    <source>
        <dbReference type="ARBA" id="ARBA00022692"/>
    </source>
</evidence>
<name>A0A7H1MXL3_9PROT</name>
<keyword evidence="5 8" id="KW-0812">Transmembrane</keyword>
<keyword evidence="11" id="KW-1185">Reference proteome</keyword>
<evidence type="ECO:0000256" key="3">
    <source>
        <dbReference type="ARBA" id="ARBA00022475"/>
    </source>
</evidence>
<dbReference type="Pfam" id="PF12832">
    <property type="entry name" value="MFS_1_like"/>
    <property type="match status" value="1"/>
</dbReference>
<accession>A0A7H1MXL3</accession>
<dbReference type="InterPro" id="IPR026032">
    <property type="entry name" value="HcaT-like"/>
</dbReference>
<evidence type="ECO:0000256" key="6">
    <source>
        <dbReference type="ARBA" id="ARBA00022989"/>
    </source>
</evidence>
<dbReference type="EMBL" id="CP053923">
    <property type="protein sequence ID" value="QNT68199.1"/>
    <property type="molecule type" value="Genomic_DNA"/>
</dbReference>
<dbReference type="NCBIfam" id="NF037955">
    <property type="entry name" value="mfs"/>
    <property type="match status" value="1"/>
</dbReference>
<keyword evidence="7 8" id="KW-0472">Membrane</keyword>
<dbReference type="GO" id="GO:0015528">
    <property type="term" value="F:lactose:proton symporter activity"/>
    <property type="evidence" value="ECO:0007669"/>
    <property type="project" value="TreeGrafter"/>
</dbReference>
<feature type="domain" description="Major facilitator superfamily associated" evidence="9">
    <location>
        <begin position="11"/>
        <end position="357"/>
    </location>
</feature>
<sequence length="395" mass="42361">MSRSFTSLAFRLSLLYAALLAVIGIQQPFWPVWLAGKGLNAAEIGLLLALSIGVKVISAPLVAHLADRSGERKWLMIIFAAVAIGSFATFLATEQFWPILIVSLVYFAVWPPVVTLAESVTMQAAKARRLEYGRVRLWGSLSFIVAAAIAGQALTVQPPSVIYWMIIAVQLIVFICCCLIPDRRETANVSRRLPVWAALCHRPFACFLIASGLIQASHAVYYAFATLAWKAAGHSEAVIGLLWAEGVLAEIVLFVFGLRLIARFGPRRLLALAGAAAAVRWLGTGLSDALPALIVLQTLHALSFGAAHLAAMHYISEEIAADLSATAQSLYSGVVWGLFLGGGLLTAGLLFERMHTAAFLPMVIPALAGCIVAIWPTRSSTTVATQMHAVSETQS</sequence>
<evidence type="ECO:0000259" key="9">
    <source>
        <dbReference type="Pfam" id="PF12832"/>
    </source>
</evidence>
<dbReference type="PANTHER" id="PTHR23522:SF10">
    <property type="entry name" value="3-PHENYLPROPIONIC ACID TRANSPORTER-RELATED"/>
    <property type="match status" value="1"/>
</dbReference>
<feature type="transmembrane region" description="Helical" evidence="8">
    <location>
        <begin position="44"/>
        <end position="62"/>
    </location>
</feature>
<feature type="transmembrane region" description="Helical" evidence="8">
    <location>
        <begin position="161"/>
        <end position="182"/>
    </location>
</feature>
<feature type="transmembrane region" description="Helical" evidence="8">
    <location>
        <begin position="74"/>
        <end position="91"/>
    </location>
</feature>
<evidence type="ECO:0000256" key="7">
    <source>
        <dbReference type="ARBA" id="ARBA00023136"/>
    </source>
</evidence>